<feature type="domain" description="BRCT" evidence="13">
    <location>
        <begin position="586"/>
        <end position="668"/>
    </location>
</feature>
<evidence type="ECO:0000256" key="12">
    <source>
        <dbReference type="RuleBase" id="RU000618"/>
    </source>
</evidence>
<dbReference type="HAMAP" id="MF_01588">
    <property type="entry name" value="DNA_ligase_A"/>
    <property type="match status" value="1"/>
</dbReference>
<dbReference type="Pfam" id="PF12826">
    <property type="entry name" value="HHH_2"/>
    <property type="match status" value="1"/>
</dbReference>
<sequence>MSTTVPPEIEKRTRTLRALLHRWGYAYYVLDAPEVSDAIYDQHYRELVDLESRYPELVSPDSPTRRVGERPASAFVSVTHRVPMFSLENAFSQTELEKWGERLLREIGPDLEFVCELKIDGSATALSYEGGVLVRGATRGDGVEGEDITQNLRTIRAMPLRLLGGEVPAVLEVRGEAFIPRDEFERINQERQAAGEKLFANPRNACAGTLRQLDSRVVAARRLGFFAYTAHFGRAQSQWEALAELESHGFRVNPHRSLCRDLAEVRTFCEHWENHRHELPYDTDGVVVKVNAFDHQREVGFTSKFPRWAIAFKYPAEEKSTIVAAIAVQVGRTGALTPVAELQPVSVAGTTVSRATLHNQDRIESLDVRVGDTVIVRKAGEIIPEVVRVIGELRPPEAVPYVFPQTCPECGTAVVRAPGEAAVRCPNPRCPALIRGKIAHWCAALEIDGIGEKLIARLVSLGLVHTVADLYELSAEQLAGLERLGARSAAKLVEQLDRSRRQPWNRVLYGLGLRHIGASVSVELARAFPSAAALAQADLAAIASLYGFGEELARSVVEWFAQAENRELIERLKAHGLQLAGGERAAQSSALAGLTFVITGTLPTLSREECTALIESHGGKATSSVSSRTSYVVAGEKAGSKLARAQELKVAVLDEEQLRALIETREAP</sequence>
<feature type="binding site" evidence="11">
    <location>
        <position position="410"/>
    </location>
    <ligand>
        <name>Zn(2+)</name>
        <dbReference type="ChEBI" id="CHEBI:29105"/>
    </ligand>
</feature>
<reference evidence="14 15" key="1">
    <citation type="journal article" date="2021" name="Genome Biol. Evol.">
        <title>Complete Genome Sequencing of a Novel Gloeobacter Species from a Waterfall Cave in Mexico.</title>
        <authorList>
            <person name="Saw J.H."/>
            <person name="Cardona T."/>
            <person name="Montejano G."/>
        </authorList>
    </citation>
    <scope>NUCLEOTIDE SEQUENCE [LARGE SCALE GENOMIC DNA]</scope>
    <source>
        <strain evidence="14">MG652769</strain>
    </source>
</reference>
<evidence type="ECO:0000256" key="3">
    <source>
        <dbReference type="ARBA" id="ARBA00022705"/>
    </source>
</evidence>
<dbReference type="InterPro" id="IPR013840">
    <property type="entry name" value="DNAligase_N"/>
</dbReference>
<keyword evidence="2 11" id="KW-0436">Ligase</keyword>
<dbReference type="PROSITE" id="PS01055">
    <property type="entry name" value="DNA_LIGASE_N1"/>
    <property type="match status" value="1"/>
</dbReference>
<keyword evidence="7 11" id="KW-0460">Magnesium</keyword>
<dbReference type="Gene3D" id="6.20.10.30">
    <property type="match status" value="1"/>
</dbReference>
<dbReference type="Gene3D" id="2.40.50.140">
    <property type="entry name" value="Nucleic acid-binding proteins"/>
    <property type="match status" value="1"/>
</dbReference>
<dbReference type="InterPro" id="IPR004149">
    <property type="entry name" value="Znf_DNAligase_C4"/>
</dbReference>
<keyword evidence="9 11" id="KW-0234">DNA repair</keyword>
<dbReference type="Pfam" id="PF03120">
    <property type="entry name" value="OB_DNA_ligase"/>
    <property type="match status" value="1"/>
</dbReference>
<keyword evidence="5 11" id="KW-0227">DNA damage</keyword>
<keyword evidence="15" id="KW-1185">Reference proteome</keyword>
<dbReference type="NCBIfam" id="NF005932">
    <property type="entry name" value="PRK07956.1"/>
    <property type="match status" value="1"/>
</dbReference>
<dbReference type="Pfam" id="PF03119">
    <property type="entry name" value="DNA_ligase_ZBD"/>
    <property type="match status" value="1"/>
</dbReference>
<dbReference type="PROSITE" id="PS50172">
    <property type="entry name" value="BRCT"/>
    <property type="match status" value="1"/>
</dbReference>
<feature type="active site" description="N6-AMP-lysine intermediate" evidence="11">
    <location>
        <position position="118"/>
    </location>
</feature>
<dbReference type="InterPro" id="IPR010994">
    <property type="entry name" value="RuvA_2-like"/>
</dbReference>
<dbReference type="PIRSF" id="PIRSF001604">
    <property type="entry name" value="LigA"/>
    <property type="match status" value="1"/>
</dbReference>
<evidence type="ECO:0000256" key="1">
    <source>
        <dbReference type="ARBA" id="ARBA00004067"/>
    </source>
</evidence>
<evidence type="ECO:0000256" key="8">
    <source>
        <dbReference type="ARBA" id="ARBA00023027"/>
    </source>
</evidence>
<evidence type="ECO:0000313" key="15">
    <source>
        <dbReference type="Proteomes" id="UP001054846"/>
    </source>
</evidence>
<dbReference type="Gene3D" id="3.40.50.10190">
    <property type="entry name" value="BRCT domain"/>
    <property type="match status" value="1"/>
</dbReference>
<feature type="binding site" evidence="11">
    <location>
        <begin position="86"/>
        <end position="87"/>
    </location>
    <ligand>
        <name>NAD(+)</name>
        <dbReference type="ChEBI" id="CHEBI:57540"/>
    </ligand>
</feature>
<dbReference type="SMART" id="SM00532">
    <property type="entry name" value="LIGANc"/>
    <property type="match status" value="1"/>
</dbReference>
<evidence type="ECO:0000256" key="2">
    <source>
        <dbReference type="ARBA" id="ARBA00022598"/>
    </source>
</evidence>
<dbReference type="CDD" id="cd00114">
    <property type="entry name" value="LIGANc"/>
    <property type="match status" value="1"/>
</dbReference>
<dbReference type="EMBL" id="CP063845">
    <property type="protein sequence ID" value="UFP93148.1"/>
    <property type="molecule type" value="Genomic_DNA"/>
</dbReference>
<dbReference type="Gene3D" id="1.10.150.20">
    <property type="entry name" value="5' to 3' exonuclease, C-terminal subdomain"/>
    <property type="match status" value="2"/>
</dbReference>
<comment type="similarity">
    <text evidence="11">Belongs to the NAD-dependent DNA ligase family. LigA subfamily.</text>
</comment>
<dbReference type="Proteomes" id="UP001054846">
    <property type="component" value="Chromosome"/>
</dbReference>
<comment type="function">
    <text evidence="1 11">DNA ligase that catalyzes the formation of phosphodiester linkages between 5'-phosphoryl and 3'-hydroxyl groups in double-stranded DNA using NAD as a coenzyme and as the energy source for the reaction. It is essential for DNA replication and repair of damaged DNA.</text>
</comment>
<evidence type="ECO:0000256" key="7">
    <source>
        <dbReference type="ARBA" id="ARBA00022842"/>
    </source>
</evidence>
<dbReference type="InterPro" id="IPR001679">
    <property type="entry name" value="DNA_ligase"/>
</dbReference>
<dbReference type="GO" id="GO:0003911">
    <property type="term" value="F:DNA ligase (NAD+) activity"/>
    <property type="evidence" value="ECO:0007669"/>
    <property type="project" value="UniProtKB-EC"/>
</dbReference>
<accession>A0ABY3PHK4</accession>
<feature type="binding site" evidence="11">
    <location>
        <position position="289"/>
    </location>
    <ligand>
        <name>NAD(+)</name>
        <dbReference type="ChEBI" id="CHEBI:57540"/>
    </ligand>
</feature>
<feature type="binding site" evidence="11">
    <location>
        <position position="139"/>
    </location>
    <ligand>
        <name>NAD(+)</name>
        <dbReference type="ChEBI" id="CHEBI:57540"/>
    </ligand>
</feature>
<dbReference type="InterPro" id="IPR033136">
    <property type="entry name" value="DNA_ligase_CS"/>
</dbReference>
<dbReference type="NCBIfam" id="TIGR00575">
    <property type="entry name" value="dnlj"/>
    <property type="match status" value="1"/>
</dbReference>
<dbReference type="Pfam" id="PF00533">
    <property type="entry name" value="BRCT"/>
    <property type="match status" value="1"/>
</dbReference>
<dbReference type="SUPFAM" id="SSF47781">
    <property type="entry name" value="RuvA domain 2-like"/>
    <property type="match status" value="1"/>
</dbReference>
<dbReference type="Pfam" id="PF01653">
    <property type="entry name" value="DNA_ligase_aden"/>
    <property type="match status" value="1"/>
</dbReference>
<protein>
    <recommendedName>
        <fullName evidence="11 12">DNA ligase</fullName>
        <ecNumber evidence="11 12">6.5.1.2</ecNumber>
    </recommendedName>
    <alternativeName>
        <fullName evidence="11">Polydeoxyribonucleotide synthase [NAD(+)]</fullName>
    </alternativeName>
</protein>
<dbReference type="InterPro" id="IPR036420">
    <property type="entry name" value="BRCT_dom_sf"/>
</dbReference>
<keyword evidence="3 11" id="KW-0235">DNA replication</keyword>
<dbReference type="PROSITE" id="PS01056">
    <property type="entry name" value="DNA_LIGASE_N2"/>
    <property type="match status" value="1"/>
</dbReference>
<evidence type="ECO:0000256" key="9">
    <source>
        <dbReference type="ARBA" id="ARBA00023204"/>
    </source>
</evidence>
<feature type="binding site" evidence="11">
    <location>
        <position position="313"/>
    </location>
    <ligand>
        <name>NAD(+)</name>
        <dbReference type="ChEBI" id="CHEBI:57540"/>
    </ligand>
</feature>
<dbReference type="InterPro" id="IPR018239">
    <property type="entry name" value="DNA_ligase_AS"/>
</dbReference>
<dbReference type="PANTHER" id="PTHR23389">
    <property type="entry name" value="CHROMOSOME TRANSMISSION FIDELITY FACTOR 18"/>
    <property type="match status" value="1"/>
</dbReference>
<name>A0ABY3PHK4_9CYAN</name>
<evidence type="ECO:0000256" key="11">
    <source>
        <dbReference type="HAMAP-Rule" id="MF_01588"/>
    </source>
</evidence>
<dbReference type="InterPro" id="IPR012340">
    <property type="entry name" value="NA-bd_OB-fold"/>
</dbReference>
<evidence type="ECO:0000259" key="13">
    <source>
        <dbReference type="PROSITE" id="PS50172"/>
    </source>
</evidence>
<dbReference type="SUPFAM" id="SSF50249">
    <property type="entry name" value="Nucleic acid-binding proteins"/>
    <property type="match status" value="1"/>
</dbReference>
<keyword evidence="4 11" id="KW-0479">Metal-binding</keyword>
<evidence type="ECO:0000256" key="4">
    <source>
        <dbReference type="ARBA" id="ARBA00022723"/>
    </source>
</evidence>
<dbReference type="RefSeq" id="WP_230840149.1">
    <property type="nucleotide sequence ID" value="NZ_CP063845.1"/>
</dbReference>
<evidence type="ECO:0000256" key="10">
    <source>
        <dbReference type="ARBA" id="ARBA00034005"/>
    </source>
</evidence>
<dbReference type="EC" id="6.5.1.2" evidence="11 12"/>
<dbReference type="SUPFAM" id="SSF56091">
    <property type="entry name" value="DNA ligase/mRNA capping enzyme, catalytic domain"/>
    <property type="match status" value="1"/>
</dbReference>
<dbReference type="Pfam" id="PF14520">
    <property type="entry name" value="HHH_5"/>
    <property type="match status" value="1"/>
</dbReference>
<dbReference type="InterPro" id="IPR003583">
    <property type="entry name" value="Hlx-hairpin-Hlx_DNA-bd_motif"/>
</dbReference>
<proteinExistence type="inferred from homology"/>
<keyword evidence="6 11" id="KW-0862">Zinc</keyword>
<feature type="binding site" evidence="11">
    <location>
        <position position="176"/>
    </location>
    <ligand>
        <name>NAD(+)</name>
        <dbReference type="ChEBI" id="CHEBI:57540"/>
    </ligand>
</feature>
<feature type="binding site" evidence="11">
    <location>
        <position position="407"/>
    </location>
    <ligand>
        <name>Zn(2+)</name>
        <dbReference type="ChEBI" id="CHEBI:29105"/>
    </ligand>
</feature>
<feature type="binding site" evidence="11">
    <location>
        <position position="425"/>
    </location>
    <ligand>
        <name>Zn(2+)</name>
        <dbReference type="ChEBI" id="CHEBI:29105"/>
    </ligand>
</feature>
<keyword evidence="8 11" id="KW-0520">NAD</keyword>
<comment type="cofactor">
    <cofactor evidence="11">
        <name>Mg(2+)</name>
        <dbReference type="ChEBI" id="CHEBI:18420"/>
    </cofactor>
    <cofactor evidence="11">
        <name>Mn(2+)</name>
        <dbReference type="ChEBI" id="CHEBI:29035"/>
    </cofactor>
</comment>
<evidence type="ECO:0000256" key="6">
    <source>
        <dbReference type="ARBA" id="ARBA00022833"/>
    </source>
</evidence>
<evidence type="ECO:0000256" key="5">
    <source>
        <dbReference type="ARBA" id="ARBA00022763"/>
    </source>
</evidence>
<dbReference type="InterPro" id="IPR004150">
    <property type="entry name" value="NAD_DNA_ligase_OB"/>
</dbReference>
<gene>
    <name evidence="11 14" type="primary">ligA</name>
    <name evidence="14" type="ORF">ISF26_15205</name>
</gene>
<feature type="binding site" evidence="11">
    <location>
        <position position="430"/>
    </location>
    <ligand>
        <name>Zn(2+)</name>
        <dbReference type="ChEBI" id="CHEBI:29105"/>
    </ligand>
</feature>
<dbReference type="InterPro" id="IPR013839">
    <property type="entry name" value="DNAligase_adenylation"/>
</dbReference>
<dbReference type="InterPro" id="IPR001357">
    <property type="entry name" value="BRCT_dom"/>
</dbReference>
<dbReference type="SMART" id="SM00292">
    <property type="entry name" value="BRCT"/>
    <property type="match status" value="1"/>
</dbReference>
<feature type="binding site" evidence="11">
    <location>
        <position position="116"/>
    </location>
    <ligand>
        <name>NAD(+)</name>
        <dbReference type="ChEBI" id="CHEBI:57540"/>
    </ligand>
</feature>
<dbReference type="Gene3D" id="3.30.470.30">
    <property type="entry name" value="DNA ligase/mRNA capping enzyme"/>
    <property type="match status" value="1"/>
</dbReference>
<keyword evidence="11" id="KW-0464">Manganese</keyword>
<dbReference type="InterPro" id="IPR041663">
    <property type="entry name" value="DisA/LigA_HHH"/>
</dbReference>
<organism evidence="14 15">
    <name type="scientific">Gloeobacter morelensis MG652769</name>
    <dbReference type="NCBI Taxonomy" id="2781736"/>
    <lineage>
        <taxon>Bacteria</taxon>
        <taxon>Bacillati</taxon>
        <taxon>Cyanobacteriota</taxon>
        <taxon>Cyanophyceae</taxon>
        <taxon>Gloeobacterales</taxon>
        <taxon>Gloeobacteraceae</taxon>
        <taxon>Gloeobacter</taxon>
        <taxon>Gloeobacter morelensis</taxon>
    </lineage>
</organism>
<feature type="binding site" evidence="11">
    <location>
        <begin position="37"/>
        <end position="41"/>
    </location>
    <ligand>
        <name>NAD(+)</name>
        <dbReference type="ChEBI" id="CHEBI:57540"/>
    </ligand>
</feature>
<evidence type="ECO:0000313" key="14">
    <source>
        <dbReference type="EMBL" id="UFP93148.1"/>
    </source>
</evidence>
<dbReference type="Gene3D" id="1.10.287.610">
    <property type="entry name" value="Helix hairpin bin"/>
    <property type="match status" value="1"/>
</dbReference>
<comment type="catalytic activity">
    <reaction evidence="10 11 12">
        <text>NAD(+) + (deoxyribonucleotide)n-3'-hydroxyl + 5'-phospho-(deoxyribonucleotide)m = (deoxyribonucleotide)n+m + AMP + beta-nicotinamide D-nucleotide.</text>
        <dbReference type="EC" id="6.5.1.2"/>
    </reaction>
</comment>
<dbReference type="PANTHER" id="PTHR23389:SF9">
    <property type="entry name" value="DNA LIGASE"/>
    <property type="match status" value="1"/>
</dbReference>
<dbReference type="SMART" id="SM00278">
    <property type="entry name" value="HhH1"/>
    <property type="match status" value="3"/>
</dbReference>
<dbReference type="SUPFAM" id="SSF52113">
    <property type="entry name" value="BRCT domain"/>
    <property type="match status" value="1"/>
</dbReference>